<dbReference type="Pfam" id="PF13732">
    <property type="entry name" value="DrrA1-3_C"/>
    <property type="match status" value="1"/>
</dbReference>
<evidence type="ECO:0000256" key="9">
    <source>
        <dbReference type="ARBA" id="ARBA00049985"/>
    </source>
</evidence>
<dbReference type="InterPro" id="IPR017871">
    <property type="entry name" value="ABC_transporter-like_CS"/>
</dbReference>
<dbReference type="EMBL" id="AGUD01000298">
    <property type="protein sequence ID" value="EHN09207.1"/>
    <property type="molecule type" value="Genomic_DNA"/>
</dbReference>
<dbReference type="GO" id="GO:0046677">
    <property type="term" value="P:response to antibiotic"/>
    <property type="evidence" value="ECO:0007669"/>
    <property type="project" value="UniProtKB-KW"/>
</dbReference>
<evidence type="ECO:0000256" key="5">
    <source>
        <dbReference type="ARBA" id="ARBA00022840"/>
    </source>
</evidence>
<evidence type="ECO:0000256" key="10">
    <source>
        <dbReference type="SAM" id="MobiDB-lite"/>
    </source>
</evidence>
<dbReference type="GO" id="GO:0005886">
    <property type="term" value="C:plasma membrane"/>
    <property type="evidence" value="ECO:0007669"/>
    <property type="project" value="UniProtKB-SubCell"/>
</dbReference>
<dbReference type="GO" id="GO:0005524">
    <property type="term" value="F:ATP binding"/>
    <property type="evidence" value="ECO:0007669"/>
    <property type="project" value="UniProtKB-KW"/>
</dbReference>
<comment type="subcellular location">
    <subcellularLocation>
        <location evidence="1">Cell membrane</location>
        <topology evidence="1">Peripheral membrane protein</topology>
        <orientation evidence="1">Cytoplasmic side</orientation>
    </subcellularLocation>
</comment>
<dbReference type="SUPFAM" id="SSF52540">
    <property type="entry name" value="P-loop containing nucleoside triphosphate hydrolases"/>
    <property type="match status" value="1"/>
</dbReference>
<evidence type="ECO:0000256" key="8">
    <source>
        <dbReference type="ARBA" id="ARBA00023251"/>
    </source>
</evidence>
<dbReference type="AlphaFoldDB" id="H0EAT5"/>
<evidence type="ECO:0000313" key="12">
    <source>
        <dbReference type="EMBL" id="EHN09207.1"/>
    </source>
</evidence>
<name>H0EAT5_9ACTN</name>
<sequence>MSSTPPAVETDGLTKRFGDFTAVADLDLRVDAGGVVALLGPNGAGKTTTVRMLATLVAPTSGSATVCGHDVVRESDAVRQAISLTGQFAALEDNLTARRNLILMAQLRGHGKRAAQTIADGLIDRFDIGEFRDKLIKGLSGGQRRRVDMAASLVTQPELLVLDEPTTGLDPRSRMVVWETVRDLVGEGVTLLLTTQYLEEADALADRIVLIDHGREAASGTPTELKARIGEQRVDVVAVDAAGLERIVAALDGRFEISVNRGQRTVSVPAPDETIALTEVAGAIRDAGVPIDEIALRRPTLDDAFLTLTGHPPTPEKPDGARSDDDVAEEIAA</sequence>
<feature type="compositionally biased region" description="Basic and acidic residues" evidence="10">
    <location>
        <begin position="314"/>
        <end position="325"/>
    </location>
</feature>
<dbReference type="GO" id="GO:0016887">
    <property type="term" value="F:ATP hydrolysis activity"/>
    <property type="evidence" value="ECO:0007669"/>
    <property type="project" value="InterPro"/>
</dbReference>
<keyword evidence="7" id="KW-0472">Membrane</keyword>
<evidence type="ECO:0000256" key="2">
    <source>
        <dbReference type="ARBA" id="ARBA00022448"/>
    </source>
</evidence>
<keyword evidence="2" id="KW-0813">Transport</keyword>
<dbReference type="InterPro" id="IPR003593">
    <property type="entry name" value="AAA+_ATPase"/>
</dbReference>
<dbReference type="PATRIC" id="fig|1097667.3.peg.3924"/>
<accession>H0EAT5</accession>
<dbReference type="InterPro" id="IPR003439">
    <property type="entry name" value="ABC_transporter-like_ATP-bd"/>
</dbReference>
<keyword evidence="13" id="KW-1185">Reference proteome</keyword>
<dbReference type="RefSeq" id="WP_007578476.1">
    <property type="nucleotide sequence ID" value="NZ_AGUD01000298.1"/>
</dbReference>
<keyword evidence="3" id="KW-1003">Cell membrane</keyword>
<dbReference type="NCBIfam" id="TIGR01188">
    <property type="entry name" value="drrA"/>
    <property type="match status" value="1"/>
</dbReference>
<evidence type="ECO:0000259" key="11">
    <source>
        <dbReference type="PROSITE" id="PS50893"/>
    </source>
</evidence>
<organism evidence="12 13">
    <name type="scientific">Patulibacter medicamentivorans</name>
    <dbReference type="NCBI Taxonomy" id="1097667"/>
    <lineage>
        <taxon>Bacteria</taxon>
        <taxon>Bacillati</taxon>
        <taxon>Actinomycetota</taxon>
        <taxon>Thermoleophilia</taxon>
        <taxon>Solirubrobacterales</taxon>
        <taxon>Patulibacteraceae</taxon>
        <taxon>Patulibacter</taxon>
    </lineage>
</organism>
<dbReference type="GO" id="GO:0043215">
    <property type="term" value="P:daunorubicin transport"/>
    <property type="evidence" value="ECO:0007669"/>
    <property type="project" value="InterPro"/>
</dbReference>
<comment type="similarity">
    <text evidence="9">Belongs to the ABC transporter superfamily. Drug exporter-1 (DrugE1) (TC 3.A.1.105) family.</text>
</comment>
<evidence type="ECO:0000256" key="7">
    <source>
        <dbReference type="ARBA" id="ARBA00023136"/>
    </source>
</evidence>
<dbReference type="InterPro" id="IPR025302">
    <property type="entry name" value="DrrA1/2-like_C"/>
</dbReference>
<evidence type="ECO:0000256" key="6">
    <source>
        <dbReference type="ARBA" id="ARBA00022967"/>
    </source>
</evidence>
<keyword evidence="4" id="KW-0547">Nucleotide-binding</keyword>
<evidence type="ECO:0000313" key="13">
    <source>
        <dbReference type="Proteomes" id="UP000005143"/>
    </source>
</evidence>
<dbReference type="InterPro" id="IPR050763">
    <property type="entry name" value="ABC_transporter_ATP-binding"/>
</dbReference>
<keyword evidence="6" id="KW-1278">Translocase</keyword>
<feature type="domain" description="ABC transporter" evidence="11">
    <location>
        <begin position="8"/>
        <end position="238"/>
    </location>
</feature>
<gene>
    <name evidence="12" type="ORF">PAI11_39600</name>
</gene>
<keyword evidence="5 12" id="KW-0067">ATP-binding</keyword>
<dbReference type="SMART" id="SM00382">
    <property type="entry name" value="AAA"/>
    <property type="match status" value="1"/>
</dbReference>
<dbReference type="PANTHER" id="PTHR42711:SF19">
    <property type="entry name" value="DOXORUBICIN RESISTANCE ATP-BINDING PROTEIN DRRA"/>
    <property type="match status" value="1"/>
</dbReference>
<keyword evidence="8" id="KW-0046">Antibiotic resistance</keyword>
<dbReference type="OrthoDB" id="9804819at2"/>
<dbReference type="PROSITE" id="PS00211">
    <property type="entry name" value="ABC_TRANSPORTER_1"/>
    <property type="match status" value="1"/>
</dbReference>
<proteinExistence type="inferred from homology"/>
<reference evidence="12 13" key="1">
    <citation type="journal article" date="2013" name="Biodegradation">
        <title>Quantitative proteomic analysis of ibuprofen-degrading Patulibacter sp. strain I11.</title>
        <authorList>
            <person name="Almeida B."/>
            <person name="Kjeldal H."/>
            <person name="Lolas I."/>
            <person name="Knudsen A.D."/>
            <person name="Carvalho G."/>
            <person name="Nielsen K.L."/>
            <person name="Barreto Crespo M.T."/>
            <person name="Stensballe A."/>
            <person name="Nielsen J.L."/>
        </authorList>
    </citation>
    <scope>NUCLEOTIDE SEQUENCE [LARGE SCALE GENOMIC DNA]</scope>
    <source>
        <strain evidence="12 13">I11</strain>
    </source>
</reference>
<dbReference type="PANTHER" id="PTHR42711">
    <property type="entry name" value="ABC TRANSPORTER ATP-BINDING PROTEIN"/>
    <property type="match status" value="1"/>
</dbReference>
<comment type="caution">
    <text evidence="12">The sequence shown here is derived from an EMBL/GenBank/DDBJ whole genome shotgun (WGS) entry which is preliminary data.</text>
</comment>
<dbReference type="GO" id="GO:1900753">
    <property type="term" value="P:doxorubicin transport"/>
    <property type="evidence" value="ECO:0007669"/>
    <property type="project" value="InterPro"/>
</dbReference>
<dbReference type="Gene3D" id="3.40.50.300">
    <property type="entry name" value="P-loop containing nucleotide triphosphate hydrolases"/>
    <property type="match status" value="1"/>
</dbReference>
<dbReference type="InterPro" id="IPR027417">
    <property type="entry name" value="P-loop_NTPase"/>
</dbReference>
<evidence type="ECO:0000256" key="1">
    <source>
        <dbReference type="ARBA" id="ARBA00004413"/>
    </source>
</evidence>
<evidence type="ECO:0000256" key="3">
    <source>
        <dbReference type="ARBA" id="ARBA00022475"/>
    </source>
</evidence>
<evidence type="ECO:0000256" key="4">
    <source>
        <dbReference type="ARBA" id="ARBA00022741"/>
    </source>
</evidence>
<protein>
    <submittedName>
        <fullName evidence="12">ABC transporter ATP-binding protein</fullName>
    </submittedName>
</protein>
<dbReference type="InterPro" id="IPR005894">
    <property type="entry name" value="DrrA"/>
</dbReference>
<dbReference type="Pfam" id="PF00005">
    <property type="entry name" value="ABC_tran"/>
    <property type="match status" value="1"/>
</dbReference>
<dbReference type="Proteomes" id="UP000005143">
    <property type="component" value="Unassembled WGS sequence"/>
</dbReference>
<feature type="region of interest" description="Disordered" evidence="10">
    <location>
        <begin position="308"/>
        <end position="333"/>
    </location>
</feature>
<dbReference type="PROSITE" id="PS50893">
    <property type="entry name" value="ABC_TRANSPORTER_2"/>
    <property type="match status" value="1"/>
</dbReference>